<dbReference type="InterPro" id="IPR037238">
    <property type="entry name" value="YbiA-like_sf"/>
</dbReference>
<dbReference type="InterPro" id="IPR012816">
    <property type="entry name" value="NADAR"/>
</dbReference>
<accession>A0AAD7JKS7</accession>
<dbReference type="CDD" id="cd15457">
    <property type="entry name" value="NADAR"/>
    <property type="match status" value="1"/>
</dbReference>
<dbReference type="AlphaFoldDB" id="A0AAD7JKS7"/>
<protein>
    <recommendedName>
        <fullName evidence="2">NADAR domain-containing protein</fullName>
    </recommendedName>
</protein>
<dbReference type="SUPFAM" id="SSF143990">
    <property type="entry name" value="YbiA-like"/>
    <property type="match status" value="1"/>
</dbReference>
<dbReference type="Gene3D" id="1.10.357.40">
    <property type="entry name" value="YbiA-like"/>
    <property type="match status" value="1"/>
</dbReference>
<evidence type="ECO:0000313" key="3">
    <source>
        <dbReference type="EMBL" id="KAJ7765389.1"/>
    </source>
</evidence>
<name>A0AAD7JKS7_9AGAR</name>
<dbReference type="EMBL" id="JARJLG010000035">
    <property type="protein sequence ID" value="KAJ7765389.1"/>
    <property type="molecule type" value="Genomic_DNA"/>
</dbReference>
<evidence type="ECO:0000313" key="4">
    <source>
        <dbReference type="Proteomes" id="UP001215280"/>
    </source>
</evidence>
<feature type="region of interest" description="Disordered" evidence="1">
    <location>
        <begin position="11"/>
        <end position="35"/>
    </location>
</feature>
<comment type="caution">
    <text evidence="3">The sequence shown here is derived from an EMBL/GenBank/DDBJ whole genome shotgun (WGS) entry which is preliminary data.</text>
</comment>
<evidence type="ECO:0000259" key="2">
    <source>
        <dbReference type="Pfam" id="PF08719"/>
    </source>
</evidence>
<gene>
    <name evidence="3" type="ORF">DFH07DRAFT_737700</name>
</gene>
<dbReference type="Proteomes" id="UP001215280">
    <property type="component" value="Unassembled WGS sequence"/>
</dbReference>
<organism evidence="3 4">
    <name type="scientific">Mycena maculata</name>
    <dbReference type="NCBI Taxonomy" id="230809"/>
    <lineage>
        <taxon>Eukaryota</taxon>
        <taxon>Fungi</taxon>
        <taxon>Dikarya</taxon>
        <taxon>Basidiomycota</taxon>
        <taxon>Agaricomycotina</taxon>
        <taxon>Agaricomycetes</taxon>
        <taxon>Agaricomycetidae</taxon>
        <taxon>Agaricales</taxon>
        <taxon>Marasmiineae</taxon>
        <taxon>Mycenaceae</taxon>
        <taxon>Mycena</taxon>
    </lineage>
</organism>
<feature type="domain" description="NADAR" evidence="2">
    <location>
        <begin position="56"/>
        <end position="182"/>
    </location>
</feature>
<dbReference type="Pfam" id="PF08719">
    <property type="entry name" value="NADAR"/>
    <property type="match status" value="1"/>
</dbReference>
<reference evidence="3" key="1">
    <citation type="submission" date="2023-03" db="EMBL/GenBank/DDBJ databases">
        <title>Massive genome expansion in bonnet fungi (Mycena s.s.) driven by repeated elements and novel gene families across ecological guilds.</title>
        <authorList>
            <consortium name="Lawrence Berkeley National Laboratory"/>
            <person name="Harder C.B."/>
            <person name="Miyauchi S."/>
            <person name="Viragh M."/>
            <person name="Kuo A."/>
            <person name="Thoen E."/>
            <person name="Andreopoulos B."/>
            <person name="Lu D."/>
            <person name="Skrede I."/>
            <person name="Drula E."/>
            <person name="Henrissat B."/>
            <person name="Morin E."/>
            <person name="Kohler A."/>
            <person name="Barry K."/>
            <person name="LaButti K."/>
            <person name="Morin E."/>
            <person name="Salamov A."/>
            <person name="Lipzen A."/>
            <person name="Mereny Z."/>
            <person name="Hegedus B."/>
            <person name="Baldrian P."/>
            <person name="Stursova M."/>
            <person name="Weitz H."/>
            <person name="Taylor A."/>
            <person name="Grigoriev I.V."/>
            <person name="Nagy L.G."/>
            <person name="Martin F."/>
            <person name="Kauserud H."/>
        </authorList>
    </citation>
    <scope>NUCLEOTIDE SEQUENCE</scope>
    <source>
        <strain evidence="3">CBHHK188m</strain>
    </source>
</reference>
<sequence length="207" mass="22785">MPQLTIAQAFARAPKTSDKKSDPIPAPVVPPRPKKTQPVAKILFGPHGQHADFNQFSLHSVGCKGVIYPTSLHLFQAFKFLGHRPDLAEQIRRASTAALAVDIAHANQAHARPDWLSVNIAKMEEALFLKFSQHPLLRQELLSTADAELYQDSVTDSFWGVGPDLLGCNHLGQALERVRESLGGAKAPVHKVLQCQVNKMSETWETS</sequence>
<evidence type="ECO:0000256" key="1">
    <source>
        <dbReference type="SAM" id="MobiDB-lite"/>
    </source>
</evidence>
<keyword evidence="4" id="KW-1185">Reference proteome</keyword>
<dbReference type="NCBIfam" id="TIGR02464">
    <property type="entry name" value="ribofla_fusion"/>
    <property type="match status" value="1"/>
</dbReference>
<proteinExistence type="predicted"/>